<keyword evidence="1" id="KW-0175">Coiled coil</keyword>
<feature type="compositionally biased region" description="Basic and acidic residues" evidence="2">
    <location>
        <begin position="518"/>
        <end position="527"/>
    </location>
</feature>
<dbReference type="AlphaFoldDB" id="A0A0L0WEP6"/>
<evidence type="ECO:0000256" key="2">
    <source>
        <dbReference type="SAM" id="MobiDB-lite"/>
    </source>
</evidence>
<dbReference type="STRING" id="1503.CLPU_1c00600"/>
<evidence type="ECO:0000313" key="4">
    <source>
        <dbReference type="Proteomes" id="UP000037267"/>
    </source>
</evidence>
<dbReference type="OrthoDB" id="1707719at2"/>
<comment type="caution">
    <text evidence="3">The sequence shown here is derived from an EMBL/GenBank/DDBJ whole genome shotgun (WGS) entry which is preliminary data.</text>
</comment>
<feature type="region of interest" description="Disordered" evidence="2">
    <location>
        <begin position="494"/>
        <end position="571"/>
    </location>
</feature>
<evidence type="ECO:0000313" key="3">
    <source>
        <dbReference type="EMBL" id="KNF09895.1"/>
    </source>
</evidence>
<evidence type="ECO:0000256" key="1">
    <source>
        <dbReference type="SAM" id="Coils"/>
    </source>
</evidence>
<gene>
    <name evidence="3" type="ORF">CLPU_1c00600</name>
</gene>
<feature type="coiled-coil region" evidence="1">
    <location>
        <begin position="645"/>
        <end position="690"/>
    </location>
</feature>
<reference evidence="4" key="1">
    <citation type="submission" date="2015-07" db="EMBL/GenBank/DDBJ databases">
        <title>Draft genome sequence of the purine-degrading Gottschalkia purinilyticum DSM 1384 (formerly Clostridium purinilyticum).</title>
        <authorList>
            <person name="Poehlein A."/>
            <person name="Schiel-Bengelsdorf B."/>
            <person name="Bengelsdorf F.R."/>
            <person name="Daniel R."/>
            <person name="Duerre P."/>
        </authorList>
    </citation>
    <scope>NUCLEOTIDE SEQUENCE [LARGE SCALE GENOMIC DNA]</scope>
    <source>
        <strain evidence="4">DSM 1384</strain>
    </source>
</reference>
<sequence length="719" mass="83682">MNSYFKQSFILKASCGTSYNFYFNNNNGIDCDVFSVNNYIIDTNTIVDKDVLDFSVEIDSKDNIHLVCISTNGCLIYYIYSQGTWLNKRITYLDLKSNIYKYLTLVVNKESIYILCAYSNLISAGVWTIQYISLKPKLEKRNIISITSGRNFSPFYISIDTFDNVHLVYTCMSNKINNIYYTVFNPSVKKWPKYPQKISNCEYNNLEPYLFIDSRENIHIVWNQIQSNKIKIIYKILNYNSTKKNRWKEIGLPFMSENSIHPIVFEDKSSLKLLYNKEGSINQLISNNNGYSWEDNGIVENISPSNLHLVKFSTNDVKDHSKYNISYTYANIEKSIKLLFSDIYIDKNKELEKKASNNIHTNTNVETKCNFISDLPHMIIEKDSEINSEVNTLENKHVSSNLSESIFSNEIQAKVSNNTYENTNITVENNLHNNIISKDSDTKNEVKISEDNLVDNNLPKEMTNIPDIDKSFIISKEPKQESINTINKDTFENISIDKNNPHKNLTDNLDIENQSSSDKVKSENSDKIDEDINIESETNSKNDPTIEDSKSNDDITESENENSENSPVKEEIDELDIENQIISTDEIIALDNDTFENFMCNIKHDIEYILLKSQNLNEVKKQIEKTLHNNTLYLQKEISNKNEYLDILFKNINFLESSLDNYKIENKKFIELLEETKEKYNNNFDNIEKIESYLIQLKEMAENQPNNNSFFRKLLNLFK</sequence>
<dbReference type="Proteomes" id="UP000037267">
    <property type="component" value="Unassembled WGS sequence"/>
</dbReference>
<accession>A0A0L0WEP6</accession>
<dbReference type="SUPFAM" id="SSF89372">
    <property type="entry name" value="Fucose-specific lectin"/>
    <property type="match status" value="1"/>
</dbReference>
<dbReference type="RefSeq" id="WP_050353638.1">
    <property type="nucleotide sequence ID" value="NZ_LGSS01000001.1"/>
</dbReference>
<dbReference type="EMBL" id="LGSS01000001">
    <property type="protein sequence ID" value="KNF09895.1"/>
    <property type="molecule type" value="Genomic_DNA"/>
</dbReference>
<proteinExistence type="predicted"/>
<protein>
    <submittedName>
        <fullName evidence="3">Uncharacterized protein</fullName>
    </submittedName>
</protein>
<keyword evidence="4" id="KW-1185">Reference proteome</keyword>
<name>A0A0L0WEP6_GOTPU</name>
<organism evidence="3 4">
    <name type="scientific">Gottschalkia purinilytica</name>
    <name type="common">Clostridium purinilyticum</name>
    <dbReference type="NCBI Taxonomy" id="1503"/>
    <lineage>
        <taxon>Bacteria</taxon>
        <taxon>Bacillati</taxon>
        <taxon>Bacillota</taxon>
        <taxon>Tissierellia</taxon>
        <taxon>Tissierellales</taxon>
        <taxon>Gottschalkiaceae</taxon>
        <taxon>Gottschalkia</taxon>
    </lineage>
</organism>
<feature type="compositionally biased region" description="Polar residues" evidence="2">
    <location>
        <begin position="494"/>
        <end position="517"/>
    </location>
</feature>